<reference evidence="2" key="1">
    <citation type="journal article" date="2013" name="Nat. Commun.">
        <title>Whole-genome sequencing of Oryza brachyantha reveals mechanisms underlying Oryza genome evolution.</title>
        <authorList>
            <person name="Chen J."/>
            <person name="Huang Q."/>
            <person name="Gao D."/>
            <person name="Wang J."/>
            <person name="Lang Y."/>
            <person name="Liu T."/>
            <person name="Li B."/>
            <person name="Bai Z."/>
            <person name="Luis Goicoechea J."/>
            <person name="Liang C."/>
            <person name="Chen C."/>
            <person name="Zhang W."/>
            <person name="Sun S."/>
            <person name="Liao Y."/>
            <person name="Zhang X."/>
            <person name="Yang L."/>
            <person name="Song C."/>
            <person name="Wang M."/>
            <person name="Shi J."/>
            <person name="Liu G."/>
            <person name="Liu J."/>
            <person name="Zhou H."/>
            <person name="Zhou W."/>
            <person name="Yu Q."/>
            <person name="An N."/>
            <person name="Chen Y."/>
            <person name="Cai Q."/>
            <person name="Wang B."/>
            <person name="Liu B."/>
            <person name="Min J."/>
            <person name="Huang Y."/>
            <person name="Wu H."/>
            <person name="Li Z."/>
            <person name="Zhang Y."/>
            <person name="Yin Y."/>
            <person name="Song W."/>
            <person name="Jiang J."/>
            <person name="Jackson S.A."/>
            <person name="Wing R.A."/>
            <person name="Wang J."/>
            <person name="Chen M."/>
        </authorList>
    </citation>
    <scope>NUCLEOTIDE SEQUENCE [LARGE SCALE GENOMIC DNA]</scope>
    <source>
        <strain evidence="2">cv. IRGC 101232</strain>
    </source>
</reference>
<evidence type="ECO:0000313" key="2">
    <source>
        <dbReference type="EnsemblPlants" id="OB03G16500.1"/>
    </source>
</evidence>
<dbReference type="EnsemblPlants" id="OB03G16500.1">
    <property type="protein sequence ID" value="OB03G16500.1"/>
    <property type="gene ID" value="OB03G16500"/>
</dbReference>
<organism evidence="2">
    <name type="scientific">Oryza brachyantha</name>
    <name type="common">malo sina</name>
    <dbReference type="NCBI Taxonomy" id="4533"/>
    <lineage>
        <taxon>Eukaryota</taxon>
        <taxon>Viridiplantae</taxon>
        <taxon>Streptophyta</taxon>
        <taxon>Embryophyta</taxon>
        <taxon>Tracheophyta</taxon>
        <taxon>Spermatophyta</taxon>
        <taxon>Magnoliopsida</taxon>
        <taxon>Liliopsida</taxon>
        <taxon>Poales</taxon>
        <taxon>Poaceae</taxon>
        <taxon>BOP clade</taxon>
        <taxon>Oryzoideae</taxon>
        <taxon>Oryzeae</taxon>
        <taxon>Oryzinae</taxon>
        <taxon>Oryza</taxon>
    </lineage>
</organism>
<evidence type="ECO:0000313" key="3">
    <source>
        <dbReference type="Proteomes" id="UP000006038"/>
    </source>
</evidence>
<reference evidence="2" key="2">
    <citation type="submission" date="2013-04" db="UniProtKB">
        <authorList>
            <consortium name="EnsemblPlants"/>
        </authorList>
    </citation>
    <scope>IDENTIFICATION</scope>
</reference>
<keyword evidence="1" id="KW-0812">Transmembrane</keyword>
<keyword evidence="1" id="KW-1133">Transmembrane helix</keyword>
<evidence type="ECO:0000256" key="1">
    <source>
        <dbReference type="SAM" id="Phobius"/>
    </source>
</evidence>
<feature type="transmembrane region" description="Helical" evidence="1">
    <location>
        <begin position="17"/>
        <end position="36"/>
    </location>
</feature>
<dbReference type="Gramene" id="OB03G16500.1">
    <property type="protein sequence ID" value="OB03G16500.1"/>
    <property type="gene ID" value="OB03G16500"/>
</dbReference>
<dbReference type="HOGENOM" id="CLU_2948772_0_0_1"/>
<sequence length="60" mass="6586">EGTVIDSSSRKLQLLYAIWYSVFICGSFITASTIYMNRASITSLPLGGNLDDCCLSKFDV</sequence>
<dbReference type="AlphaFoldDB" id="J3LKS4"/>
<name>J3LKS4_ORYBR</name>
<protein>
    <submittedName>
        <fullName evidence="2">Uncharacterized protein</fullName>
    </submittedName>
</protein>
<keyword evidence="1" id="KW-0472">Membrane</keyword>
<keyword evidence="3" id="KW-1185">Reference proteome</keyword>
<dbReference type="Proteomes" id="UP000006038">
    <property type="component" value="Chromosome 3"/>
</dbReference>
<accession>J3LKS4</accession>
<proteinExistence type="predicted"/>